<name>A0A7I9V191_9ACTN</name>
<dbReference type="RefSeq" id="WP_161928201.1">
    <property type="nucleotide sequence ID" value="NZ_BJOU01000011.1"/>
</dbReference>
<proteinExistence type="predicted"/>
<dbReference type="EMBL" id="BJOU01000011">
    <property type="protein sequence ID" value="GED98830.1"/>
    <property type="molecule type" value="Genomic_DNA"/>
</dbReference>
<keyword evidence="2" id="KW-1185">Reference proteome</keyword>
<protein>
    <submittedName>
        <fullName evidence="1">Uncharacterized protein</fullName>
    </submittedName>
</protein>
<accession>A0A7I9V191</accession>
<gene>
    <name evidence="1" type="ORF">nbrc107697_28690</name>
</gene>
<reference evidence="2" key="1">
    <citation type="submission" date="2019-06" db="EMBL/GenBank/DDBJ databases">
        <title>Gordonia isolated from sludge of a wastewater treatment plant.</title>
        <authorList>
            <person name="Tamura T."/>
            <person name="Aoyama K."/>
            <person name="Kang Y."/>
            <person name="Saito S."/>
            <person name="Akiyama N."/>
            <person name="Yazawa K."/>
            <person name="Gonoi T."/>
            <person name="Mikami Y."/>
        </authorList>
    </citation>
    <scope>NUCLEOTIDE SEQUENCE [LARGE SCALE GENOMIC DNA]</scope>
    <source>
        <strain evidence="2">NBRC 107697</strain>
    </source>
</reference>
<dbReference type="OrthoDB" id="4773538at2"/>
<sequence>MAYNDGPFGMDPDDFDRFAREAGESLRGMFAKFVTNQGPAFSSAFTTARDTRTAAPEQETAADAGNGVWAIIARDGDTARVEQVYPTEIEALRANQHNTDEHRRVRFLPYGIAISALDD</sequence>
<dbReference type="Proteomes" id="UP000444980">
    <property type="component" value="Unassembled WGS sequence"/>
</dbReference>
<organism evidence="1 2">
    <name type="scientific">Gordonia crocea</name>
    <dbReference type="NCBI Taxonomy" id="589162"/>
    <lineage>
        <taxon>Bacteria</taxon>
        <taxon>Bacillati</taxon>
        <taxon>Actinomycetota</taxon>
        <taxon>Actinomycetes</taxon>
        <taxon>Mycobacteriales</taxon>
        <taxon>Gordoniaceae</taxon>
        <taxon>Gordonia</taxon>
    </lineage>
</organism>
<evidence type="ECO:0000313" key="2">
    <source>
        <dbReference type="Proteomes" id="UP000444980"/>
    </source>
</evidence>
<dbReference type="AlphaFoldDB" id="A0A7I9V191"/>
<comment type="caution">
    <text evidence="1">The sequence shown here is derived from an EMBL/GenBank/DDBJ whole genome shotgun (WGS) entry which is preliminary data.</text>
</comment>
<evidence type="ECO:0000313" key="1">
    <source>
        <dbReference type="EMBL" id="GED98830.1"/>
    </source>
</evidence>